<organism evidence="4 5">
    <name type="scientific">Acanthocheilonema viteae</name>
    <name type="common">Filarial nematode worm</name>
    <name type="synonym">Dipetalonema viteae</name>
    <dbReference type="NCBI Taxonomy" id="6277"/>
    <lineage>
        <taxon>Eukaryota</taxon>
        <taxon>Metazoa</taxon>
        <taxon>Ecdysozoa</taxon>
        <taxon>Nematoda</taxon>
        <taxon>Chromadorea</taxon>
        <taxon>Rhabditida</taxon>
        <taxon>Spirurina</taxon>
        <taxon>Spiruromorpha</taxon>
        <taxon>Filarioidea</taxon>
        <taxon>Onchocercidae</taxon>
        <taxon>Acanthocheilonema</taxon>
    </lineage>
</organism>
<feature type="compositionally biased region" description="Basic and acidic residues" evidence="3">
    <location>
        <begin position="1"/>
        <end position="13"/>
    </location>
</feature>
<gene>
    <name evidence="4" type="ORF">NAV_LOCUS8691</name>
</gene>
<dbReference type="GO" id="GO:0000184">
    <property type="term" value="P:nuclear-transcribed mRNA catabolic process, nonsense-mediated decay"/>
    <property type="evidence" value="ECO:0007669"/>
    <property type="project" value="UniProtKB-KW"/>
</dbReference>
<evidence type="ECO:0008006" key="6">
    <source>
        <dbReference type="Google" id="ProtNLM"/>
    </source>
</evidence>
<name>A0A498SUX5_ACAVI</name>
<dbReference type="InterPro" id="IPR039177">
    <property type="entry name" value="SMG9"/>
</dbReference>
<dbReference type="STRING" id="6277.A0A498SUX5"/>
<proteinExistence type="inferred from homology"/>
<evidence type="ECO:0000256" key="3">
    <source>
        <dbReference type="SAM" id="MobiDB-lite"/>
    </source>
</evidence>
<evidence type="ECO:0000313" key="4">
    <source>
        <dbReference type="EMBL" id="VBB33900.1"/>
    </source>
</evidence>
<keyword evidence="5" id="KW-1185">Reference proteome</keyword>
<evidence type="ECO:0000256" key="2">
    <source>
        <dbReference type="ARBA" id="ARBA00023161"/>
    </source>
</evidence>
<sequence length="410" mass="45588">MVDRSRSDLRSTREYFSSPRSVKEEHEVKRGRRIHHYSGGADIREDRSRNATVTIMARPTAILSKPKEEPLTSDNAEGSQKTISRAISSSQELILSGITGPNSASRLTDISRGSATTSTVMEQSLGIMKAAVRLLSDTMDFTDVVADYLSTTNTNFTVIGIIGPQGTGKSTLLSMIAGNDHMDMYRYYAFRPASREAVECCRFQSQKISIYVTKSRMILLDCQAISSASILNHLLITSSLDGNRSGGSKAMDLRRGFAALSGEVESLHLTAFLLQVCHTVILSVDWFIDIDVIRHVRTAEMLRVTPTHYSSETLKYKPNRKINIVLAHQRAKSEDFQPRNVRNRARILECLFSDSQLNIKGGISLGGLGCKPYSEIASNVNYVLLSEIKPRPKMEVCASDFVWLLIRART</sequence>
<protein>
    <recommendedName>
        <fullName evidence="6">ABC transporter domain-containing protein</fullName>
    </recommendedName>
</protein>
<evidence type="ECO:0000256" key="1">
    <source>
        <dbReference type="ARBA" id="ARBA00007712"/>
    </source>
</evidence>
<dbReference type="InterPro" id="IPR027417">
    <property type="entry name" value="P-loop_NTPase"/>
</dbReference>
<dbReference type="PANTHER" id="PTHR14270">
    <property type="entry name" value="NONSENSE-MEDIATED MRNA DECAY FACTOR SMG9"/>
    <property type="match status" value="1"/>
</dbReference>
<comment type="similarity">
    <text evidence="1">Belongs to the SMG9 family.</text>
</comment>
<dbReference type="OrthoDB" id="79514at2759"/>
<reference evidence="4 5" key="1">
    <citation type="submission" date="2018-08" db="EMBL/GenBank/DDBJ databases">
        <authorList>
            <person name="Laetsch R D."/>
            <person name="Stevens L."/>
            <person name="Kumar S."/>
            <person name="Blaxter L. M."/>
        </authorList>
    </citation>
    <scope>NUCLEOTIDE SEQUENCE [LARGE SCALE GENOMIC DNA]</scope>
</reference>
<feature type="region of interest" description="Disordered" evidence="3">
    <location>
        <begin position="1"/>
        <end position="38"/>
    </location>
</feature>
<dbReference type="Gene3D" id="3.40.50.300">
    <property type="entry name" value="P-loop containing nucleotide triphosphate hydrolases"/>
    <property type="match status" value="1"/>
</dbReference>
<evidence type="ECO:0000313" key="5">
    <source>
        <dbReference type="Proteomes" id="UP000276991"/>
    </source>
</evidence>
<dbReference type="AlphaFoldDB" id="A0A498SUX5"/>
<feature type="region of interest" description="Disordered" evidence="3">
    <location>
        <begin position="59"/>
        <end position="82"/>
    </location>
</feature>
<keyword evidence="2" id="KW-0866">Nonsense-mediated mRNA decay</keyword>
<dbReference type="SUPFAM" id="SSF52540">
    <property type="entry name" value="P-loop containing nucleoside triphosphate hydrolases"/>
    <property type="match status" value="2"/>
</dbReference>
<feature type="compositionally biased region" description="Polar residues" evidence="3">
    <location>
        <begin position="72"/>
        <end position="82"/>
    </location>
</feature>
<dbReference type="PANTHER" id="PTHR14270:SF0">
    <property type="entry name" value="NONSENSE-MEDIATED MRNA DECAY FACTOR SMG9"/>
    <property type="match status" value="1"/>
</dbReference>
<accession>A0A498SUX5</accession>
<dbReference type="Proteomes" id="UP000276991">
    <property type="component" value="Unassembled WGS sequence"/>
</dbReference>
<dbReference type="EMBL" id="UPTC01002812">
    <property type="protein sequence ID" value="VBB33900.1"/>
    <property type="molecule type" value="Genomic_DNA"/>
</dbReference>